<organism evidence="2 3">
    <name type="scientific">candidate division WOR-3 bacterium</name>
    <dbReference type="NCBI Taxonomy" id="2052148"/>
    <lineage>
        <taxon>Bacteria</taxon>
        <taxon>Bacteria division WOR-3</taxon>
    </lineage>
</organism>
<sequence length="111" mass="12176">MKKILFAVFSLLCAMTVIGNSLWVPPILSLLVPGGGQAYNRDFLKTGIFAAGEIVVGGLLYNEYKNNGERESAYRDIFIGILLFSVADAYISAELKDVQPLEDKSDTIKTK</sequence>
<evidence type="ECO:0000256" key="1">
    <source>
        <dbReference type="SAM" id="Phobius"/>
    </source>
</evidence>
<protein>
    <recommendedName>
        <fullName evidence="4">DUF5683 domain-containing protein</fullName>
    </recommendedName>
</protein>
<gene>
    <name evidence="2" type="ORF">DCW38_03180</name>
</gene>
<name>A0A350H9F0_UNCW3</name>
<keyword evidence="1" id="KW-1133">Transmembrane helix</keyword>
<dbReference type="AlphaFoldDB" id="A0A350H9F0"/>
<accession>A0A350H9F0</accession>
<keyword evidence="1" id="KW-0472">Membrane</keyword>
<dbReference type="EMBL" id="DMZY01000094">
    <property type="protein sequence ID" value="HAV92166.1"/>
    <property type="molecule type" value="Genomic_DNA"/>
</dbReference>
<feature type="transmembrane region" description="Helical" evidence="1">
    <location>
        <begin position="43"/>
        <end position="61"/>
    </location>
</feature>
<evidence type="ECO:0008006" key="4">
    <source>
        <dbReference type="Google" id="ProtNLM"/>
    </source>
</evidence>
<dbReference type="Proteomes" id="UP000264062">
    <property type="component" value="Unassembled WGS sequence"/>
</dbReference>
<comment type="caution">
    <text evidence="2">The sequence shown here is derived from an EMBL/GenBank/DDBJ whole genome shotgun (WGS) entry which is preliminary data.</text>
</comment>
<keyword evidence="1" id="KW-0812">Transmembrane</keyword>
<proteinExistence type="predicted"/>
<evidence type="ECO:0000313" key="3">
    <source>
        <dbReference type="Proteomes" id="UP000264062"/>
    </source>
</evidence>
<evidence type="ECO:0000313" key="2">
    <source>
        <dbReference type="EMBL" id="HAV92166.1"/>
    </source>
</evidence>
<reference evidence="2 3" key="1">
    <citation type="journal article" date="2018" name="Nat. Biotechnol.">
        <title>A standardized bacterial taxonomy based on genome phylogeny substantially revises the tree of life.</title>
        <authorList>
            <person name="Parks D.H."/>
            <person name="Chuvochina M."/>
            <person name="Waite D.W."/>
            <person name="Rinke C."/>
            <person name="Skarshewski A."/>
            <person name="Chaumeil P.A."/>
            <person name="Hugenholtz P."/>
        </authorList>
    </citation>
    <scope>NUCLEOTIDE SEQUENCE [LARGE SCALE GENOMIC DNA]</scope>
    <source>
        <strain evidence="2">UBA9956</strain>
    </source>
</reference>